<organism evidence="1">
    <name type="scientific">Arundo donax</name>
    <name type="common">Giant reed</name>
    <name type="synonym">Donax arundinaceus</name>
    <dbReference type="NCBI Taxonomy" id="35708"/>
    <lineage>
        <taxon>Eukaryota</taxon>
        <taxon>Viridiplantae</taxon>
        <taxon>Streptophyta</taxon>
        <taxon>Embryophyta</taxon>
        <taxon>Tracheophyta</taxon>
        <taxon>Spermatophyta</taxon>
        <taxon>Magnoliopsida</taxon>
        <taxon>Liliopsida</taxon>
        <taxon>Poales</taxon>
        <taxon>Poaceae</taxon>
        <taxon>PACMAD clade</taxon>
        <taxon>Arundinoideae</taxon>
        <taxon>Arundineae</taxon>
        <taxon>Arundo</taxon>
    </lineage>
</organism>
<reference evidence="1" key="2">
    <citation type="journal article" date="2015" name="Data Brief">
        <title>Shoot transcriptome of the giant reed, Arundo donax.</title>
        <authorList>
            <person name="Barrero R.A."/>
            <person name="Guerrero F.D."/>
            <person name="Moolhuijzen P."/>
            <person name="Goolsby J.A."/>
            <person name="Tidwell J."/>
            <person name="Bellgard S.E."/>
            <person name="Bellgard M.I."/>
        </authorList>
    </citation>
    <scope>NUCLEOTIDE SEQUENCE</scope>
    <source>
        <tissue evidence="1">Shoot tissue taken approximately 20 cm above the soil surface</tissue>
    </source>
</reference>
<protein>
    <submittedName>
        <fullName evidence="1">Uncharacterized protein</fullName>
    </submittedName>
</protein>
<dbReference type="EMBL" id="GBRH01189090">
    <property type="protein sequence ID" value="JAE08806.1"/>
    <property type="molecule type" value="Transcribed_RNA"/>
</dbReference>
<proteinExistence type="predicted"/>
<dbReference type="AlphaFoldDB" id="A0A0A9FF99"/>
<name>A0A0A9FF99_ARUDO</name>
<reference evidence="1" key="1">
    <citation type="submission" date="2014-09" db="EMBL/GenBank/DDBJ databases">
        <authorList>
            <person name="Magalhaes I.L.F."/>
            <person name="Oliveira U."/>
            <person name="Santos F.R."/>
            <person name="Vidigal T.H.D.A."/>
            <person name="Brescovit A.D."/>
            <person name="Santos A.J."/>
        </authorList>
    </citation>
    <scope>NUCLEOTIDE SEQUENCE</scope>
    <source>
        <tissue evidence="1">Shoot tissue taken approximately 20 cm above the soil surface</tissue>
    </source>
</reference>
<accession>A0A0A9FF99</accession>
<evidence type="ECO:0000313" key="1">
    <source>
        <dbReference type="EMBL" id="JAE08806.1"/>
    </source>
</evidence>
<sequence length="49" mass="5833">MPCQGVGKLDSEANLERERERSLCFKYETYLIQSKQDVGCYIFKWSEPR</sequence>